<dbReference type="InterPro" id="IPR010281">
    <property type="entry name" value="DUF885"/>
</dbReference>
<protein>
    <submittedName>
        <fullName evidence="1">DUF885 family protein</fullName>
    </submittedName>
</protein>
<dbReference type="Pfam" id="PF05960">
    <property type="entry name" value="DUF885"/>
    <property type="match status" value="1"/>
</dbReference>
<accession>A0ABV5K918</accession>
<dbReference type="Proteomes" id="UP001589750">
    <property type="component" value="Unassembled WGS sequence"/>
</dbReference>
<dbReference type="EMBL" id="JBHMDG010000011">
    <property type="protein sequence ID" value="MFB9313146.1"/>
    <property type="molecule type" value="Genomic_DNA"/>
</dbReference>
<dbReference type="PANTHER" id="PTHR33361">
    <property type="entry name" value="GLR0591 PROTEIN"/>
    <property type="match status" value="1"/>
</dbReference>
<evidence type="ECO:0000313" key="1">
    <source>
        <dbReference type="EMBL" id="MFB9313146.1"/>
    </source>
</evidence>
<dbReference type="PANTHER" id="PTHR33361:SF2">
    <property type="entry name" value="DUF885 DOMAIN-CONTAINING PROTEIN"/>
    <property type="match status" value="1"/>
</dbReference>
<name>A0ABV5K918_9ACTN</name>
<organism evidence="1 2">
    <name type="scientific">Nocardioides plantarum</name>
    <dbReference type="NCBI Taxonomy" id="29299"/>
    <lineage>
        <taxon>Bacteria</taxon>
        <taxon>Bacillati</taxon>
        <taxon>Actinomycetota</taxon>
        <taxon>Actinomycetes</taxon>
        <taxon>Propionibacteriales</taxon>
        <taxon>Nocardioidaceae</taxon>
        <taxon>Nocardioides</taxon>
    </lineage>
</organism>
<gene>
    <name evidence="1" type="ORF">ACFFRI_08840</name>
</gene>
<dbReference type="RefSeq" id="WP_140011311.1">
    <property type="nucleotide sequence ID" value="NZ_JBHMDG010000011.1"/>
</dbReference>
<proteinExistence type="predicted"/>
<reference evidence="1 2" key="1">
    <citation type="submission" date="2024-09" db="EMBL/GenBank/DDBJ databases">
        <authorList>
            <person name="Sun Q."/>
            <person name="Mori K."/>
        </authorList>
    </citation>
    <scope>NUCLEOTIDE SEQUENCE [LARGE SCALE GENOMIC DNA]</scope>
    <source>
        <strain evidence="1 2">JCM 9626</strain>
    </source>
</reference>
<comment type="caution">
    <text evidence="1">The sequence shown here is derived from an EMBL/GenBank/DDBJ whole genome shotgun (WGS) entry which is preliminary data.</text>
</comment>
<sequence>MTSTDPSQTASADLADLAQAFWDHYLESNPTEAHLLGVYRYAAFFEDASRDAEDRRIEALRTFAADAEAIDPGGLSEQEKVTRLVLESTATGTADRLQTRLAELHADPIFGPQVELPIITPMLSLPDATVAEALVDKLHGAARWLTEQGDRLREGLAAGRVSPAFAVEGAISQLEEQLAAPLSDDAVLGALPAAPGGIDEAAWRGRLEKAVEAALRPAMASYRDALAATLGSARADDKPGLCWLEDGEASYAAMLRYSTTTSMSAQEIHDLGLATVAKLADEYRELGPEVVGTDDLAQIFEAMRTDPQLHFERSEQLVEASEVAMARAWDAMPAWFEVLPQAPCAVKATPSGAKAYYFPPAADGSRGGTFFINTGDPASWGTFELESMAFHEGIPGHHLQLTIAAELQGVPEFRKHIHNNAYAEGWGLYTERLADEMGLYSTAVDRMGMFAADSMRACRLVVDTGLHALGWSREQAVTYMVDNSPLADSMVRPEIDRYITNPGQATGYMVGRVEIERIRAAAEARQGSAFDIKRFHSAVLDQGSLPLGVLDEVVTARLP</sequence>
<keyword evidence="2" id="KW-1185">Reference proteome</keyword>
<evidence type="ECO:0000313" key="2">
    <source>
        <dbReference type="Proteomes" id="UP001589750"/>
    </source>
</evidence>